<proteinExistence type="predicted"/>
<comment type="caution">
    <text evidence="1">The sequence shown here is derived from an EMBL/GenBank/DDBJ whole genome shotgun (WGS) entry which is preliminary data.</text>
</comment>
<sequence>MSAQTSEANSNDTKCKRQVTCPVGRALLSLDAVNYSCLTIDGGPRSESLWPEPLLPLLESCASHLAGASSVYNIN</sequence>
<protein>
    <submittedName>
        <fullName evidence="1">Uncharacterized protein</fullName>
    </submittedName>
</protein>
<gene>
    <name evidence="1" type="ORF">ALO88_102704</name>
</gene>
<organism evidence="1 2">
    <name type="scientific">Pseudomonas syringae pv. antirrhini</name>
    <dbReference type="NCBI Taxonomy" id="251702"/>
    <lineage>
        <taxon>Bacteria</taxon>
        <taxon>Pseudomonadati</taxon>
        <taxon>Pseudomonadota</taxon>
        <taxon>Gammaproteobacteria</taxon>
        <taxon>Pseudomonadales</taxon>
        <taxon>Pseudomonadaceae</taxon>
        <taxon>Pseudomonas</taxon>
    </lineage>
</organism>
<accession>A0A0P9J5K2</accession>
<dbReference type="PATRIC" id="fig|251702.3.peg.598"/>
<evidence type="ECO:0000313" key="2">
    <source>
        <dbReference type="Proteomes" id="UP000050425"/>
    </source>
</evidence>
<dbReference type="Proteomes" id="UP000050425">
    <property type="component" value="Unassembled WGS sequence"/>
</dbReference>
<name>A0A0P9J5K2_9PSED</name>
<dbReference type="EMBL" id="LJPT01000172">
    <property type="protein sequence ID" value="KPW43889.1"/>
    <property type="molecule type" value="Genomic_DNA"/>
</dbReference>
<reference evidence="1 2" key="1">
    <citation type="submission" date="2015-09" db="EMBL/GenBank/DDBJ databases">
        <title>Genome announcement of multiple Pseudomonas syringae strains.</title>
        <authorList>
            <person name="Thakur S."/>
            <person name="Wang P.W."/>
            <person name="Gong Y."/>
            <person name="Weir B.S."/>
            <person name="Guttman D.S."/>
        </authorList>
    </citation>
    <scope>NUCLEOTIDE SEQUENCE [LARGE SCALE GENOMIC DNA]</scope>
    <source>
        <strain evidence="1 2">ICMP4303</strain>
    </source>
</reference>
<dbReference type="AlphaFoldDB" id="A0A0P9J5K2"/>
<evidence type="ECO:0000313" key="1">
    <source>
        <dbReference type="EMBL" id="KPW43889.1"/>
    </source>
</evidence>